<sequence>MTAKNIDRMPHEFAMLTDPELRRKTLGDQALKISGADFATLEAFYEATWENVHFYDCIFYGMTRLSLLKNCVFERCQFPGSNFQGYGWDNVLFVRCDTLGEVNLMGGDESKTVRFVECDFGGTNEDPNHWGAVGTWAGDISFENCTGKFTSVFGRDAVSYKDCRFGSIDLSGGDYDHKTGTTYPGRMLLNNVKSDGRLRLGRRVSSLTVRNSAFALLDMAQLQATGAVRFENVTANGIAANGIDAGSFTMLNIMLNGNVELYSEPGTVLDARGMRADTVLLDNIRCRQDSALIDLSAGGIRRKVQDKALTAIHQLTLRGSVVPKIRFWSLNALALSLENVEAQTADFSESTIGSLTLNGTGIVRRIDFTKARIEQISGLVRYTTQEIVTEGSNVRL</sequence>
<protein>
    <recommendedName>
        <fullName evidence="3">Pentapeptide repeat-containing protein</fullName>
    </recommendedName>
</protein>
<dbReference type="RefSeq" id="WP_071069608.1">
    <property type="nucleotide sequence ID" value="NZ_CP017754.1"/>
</dbReference>
<evidence type="ECO:0000313" key="2">
    <source>
        <dbReference type="Proteomes" id="UP000177515"/>
    </source>
</evidence>
<dbReference type="EMBL" id="CP017754">
    <property type="protein sequence ID" value="AOZ06500.1"/>
    <property type="molecule type" value="Genomic_DNA"/>
</dbReference>
<gene>
    <name evidence="1" type="ORF">BKK80_12220</name>
</gene>
<proteinExistence type="predicted"/>
<evidence type="ECO:0000313" key="1">
    <source>
        <dbReference type="EMBL" id="AOZ06500.1"/>
    </source>
</evidence>
<keyword evidence="2" id="KW-1185">Reference proteome</keyword>
<dbReference type="SUPFAM" id="SSF141571">
    <property type="entry name" value="Pentapeptide repeat-like"/>
    <property type="match status" value="1"/>
</dbReference>
<reference evidence="1 2" key="1">
    <citation type="submission" date="2016-10" db="EMBL/GenBank/DDBJ databases">
        <title>Complete genome sequences of three Cupriavidus strains isolated from various Malaysian environments.</title>
        <authorList>
            <person name="Abdullah A.A.-A."/>
            <person name="Shafie N.A.H."/>
            <person name="Lau N.S."/>
        </authorList>
    </citation>
    <scope>NUCLEOTIDE SEQUENCE [LARGE SCALE GENOMIC DNA]</scope>
    <source>
        <strain evidence="1 2">USMAA1020</strain>
    </source>
</reference>
<evidence type="ECO:0008006" key="3">
    <source>
        <dbReference type="Google" id="ProtNLM"/>
    </source>
</evidence>
<dbReference type="Proteomes" id="UP000177515">
    <property type="component" value="Chromosome 1"/>
</dbReference>
<name>A0ABM6F4U0_9BURK</name>
<organism evidence="1 2">
    <name type="scientific">Cupriavidus malaysiensis</name>
    <dbReference type="NCBI Taxonomy" id="367825"/>
    <lineage>
        <taxon>Bacteria</taxon>
        <taxon>Pseudomonadati</taxon>
        <taxon>Pseudomonadota</taxon>
        <taxon>Betaproteobacteria</taxon>
        <taxon>Burkholderiales</taxon>
        <taxon>Burkholderiaceae</taxon>
        <taxon>Cupriavidus</taxon>
    </lineage>
</organism>
<dbReference type="Gene3D" id="2.160.20.80">
    <property type="entry name" value="E3 ubiquitin-protein ligase SopA"/>
    <property type="match status" value="1"/>
</dbReference>
<accession>A0ABM6F4U0</accession>